<dbReference type="Gene3D" id="2.170.270.10">
    <property type="entry name" value="SET domain"/>
    <property type="match status" value="1"/>
</dbReference>
<evidence type="ECO:0000313" key="3">
    <source>
        <dbReference type="Proteomes" id="UP000076580"/>
    </source>
</evidence>
<dbReference type="InterPro" id="IPR046341">
    <property type="entry name" value="SET_dom_sf"/>
</dbReference>
<reference evidence="2 3" key="1">
    <citation type="journal article" date="2016" name="Sci. Rep.">
        <title>Insights into Adaptations to a Near-Obligate Nematode Endoparasitic Lifestyle from the Finished Genome of Drechmeria coniospora.</title>
        <authorList>
            <person name="Zhang L."/>
            <person name="Zhou Z."/>
            <person name="Guo Q."/>
            <person name="Fokkens L."/>
            <person name="Miskei M."/>
            <person name="Pocsi I."/>
            <person name="Zhang W."/>
            <person name="Chen M."/>
            <person name="Wang L."/>
            <person name="Sun Y."/>
            <person name="Donzelli B.G."/>
            <person name="Gibson D.M."/>
            <person name="Nelson D.R."/>
            <person name="Luo J.G."/>
            <person name="Rep M."/>
            <person name="Liu H."/>
            <person name="Yang S."/>
            <person name="Wang J."/>
            <person name="Krasnoff S.B."/>
            <person name="Xu Y."/>
            <person name="Molnar I."/>
            <person name="Lin M."/>
        </authorList>
    </citation>
    <scope>NUCLEOTIDE SEQUENCE [LARGE SCALE GENOMIC DNA]</scope>
    <source>
        <strain evidence="2 3">ARSEF 6962</strain>
    </source>
</reference>
<keyword evidence="3" id="KW-1185">Reference proteome</keyword>
<dbReference type="EMBL" id="LAYC01000003">
    <property type="protein sequence ID" value="KYK55161.1"/>
    <property type="molecule type" value="Genomic_DNA"/>
</dbReference>
<protein>
    <recommendedName>
        <fullName evidence="1">SET domain-containing protein</fullName>
    </recommendedName>
</protein>
<proteinExistence type="predicted"/>
<evidence type="ECO:0000259" key="1">
    <source>
        <dbReference type="PROSITE" id="PS50280"/>
    </source>
</evidence>
<dbReference type="AlphaFoldDB" id="A0A151GDN0"/>
<sequence>MGFSFGHRDSEREKRDVEAEKLARGIAISKAKPGSSSIPIVPISSTAAPSAKVKIQAIRDSSHPANGQYGLFAAQCLPAGSFILAYLGRVHAGASSSSESDYDLWLDKEADVAVDAAREGNEGRFVNDYRGIGHRANAVFGPAYCERWGELCVGLWVVGGKKVGKGIKKGEEILVSYGKGFWKERMGDVADEYQDADANVNADADANG</sequence>
<dbReference type="Proteomes" id="UP000076580">
    <property type="component" value="Chromosome 03"/>
</dbReference>
<dbReference type="RefSeq" id="XP_040654513.1">
    <property type="nucleotide sequence ID" value="XM_040804409.1"/>
</dbReference>
<evidence type="ECO:0000313" key="2">
    <source>
        <dbReference type="EMBL" id="KYK55161.1"/>
    </source>
</evidence>
<gene>
    <name evidence="2" type="ORF">DCS_07123</name>
</gene>
<dbReference type="PROSITE" id="PS50280">
    <property type="entry name" value="SET"/>
    <property type="match status" value="1"/>
</dbReference>
<organism evidence="2 3">
    <name type="scientific">Drechmeria coniospora</name>
    <name type="common">Nematophagous fungus</name>
    <name type="synonym">Meria coniospora</name>
    <dbReference type="NCBI Taxonomy" id="98403"/>
    <lineage>
        <taxon>Eukaryota</taxon>
        <taxon>Fungi</taxon>
        <taxon>Dikarya</taxon>
        <taxon>Ascomycota</taxon>
        <taxon>Pezizomycotina</taxon>
        <taxon>Sordariomycetes</taxon>
        <taxon>Hypocreomycetidae</taxon>
        <taxon>Hypocreales</taxon>
        <taxon>Ophiocordycipitaceae</taxon>
        <taxon>Drechmeria</taxon>
    </lineage>
</organism>
<dbReference type="GeneID" id="63719766"/>
<comment type="caution">
    <text evidence="2">The sequence shown here is derived from an EMBL/GenBank/DDBJ whole genome shotgun (WGS) entry which is preliminary data.</text>
</comment>
<dbReference type="InParanoid" id="A0A151GDN0"/>
<dbReference type="InterPro" id="IPR001214">
    <property type="entry name" value="SET_dom"/>
</dbReference>
<name>A0A151GDN0_DRECN</name>
<feature type="domain" description="SET" evidence="1">
    <location>
        <begin position="53"/>
        <end position="178"/>
    </location>
</feature>
<dbReference type="Pfam" id="PF00856">
    <property type="entry name" value="SET"/>
    <property type="match status" value="1"/>
</dbReference>
<dbReference type="SUPFAM" id="SSF82199">
    <property type="entry name" value="SET domain"/>
    <property type="match status" value="1"/>
</dbReference>
<accession>A0A151GDN0</accession>
<dbReference type="STRING" id="98403.A0A151GDN0"/>